<gene>
    <name evidence="2" type="ORF">GALL_54660</name>
</gene>
<organism evidence="2">
    <name type="scientific">mine drainage metagenome</name>
    <dbReference type="NCBI Taxonomy" id="410659"/>
    <lineage>
        <taxon>unclassified sequences</taxon>
        <taxon>metagenomes</taxon>
        <taxon>ecological metagenomes</taxon>
    </lineage>
</organism>
<dbReference type="EMBL" id="MLJW01000015">
    <property type="protein sequence ID" value="OIR13082.1"/>
    <property type="molecule type" value="Genomic_DNA"/>
</dbReference>
<sequence>MCIFAHHLICASVLYKSITILYFVVFVTYIFFTRQPDYLDGEITSASIHLVKDSTGKHSTPKAFFSIGKDYYSVDAKYFLRNLSEGKQVEVIYETAHPEKAVVYSWWGYWITIEELIGSVILFIVLFQVAVAVTKNPTAESLIEQMEYNPEKKRKYND</sequence>
<accession>A0A1J5SWY2</accession>
<name>A0A1J5SWY2_9ZZZZ</name>
<evidence type="ECO:0000256" key="1">
    <source>
        <dbReference type="SAM" id="Phobius"/>
    </source>
</evidence>
<reference evidence="2" key="1">
    <citation type="submission" date="2016-10" db="EMBL/GenBank/DDBJ databases">
        <title>Sequence of Gallionella enrichment culture.</title>
        <authorList>
            <person name="Poehlein A."/>
            <person name="Muehling M."/>
            <person name="Daniel R."/>
        </authorList>
    </citation>
    <scope>NUCLEOTIDE SEQUENCE</scope>
</reference>
<evidence type="ECO:0008006" key="3">
    <source>
        <dbReference type="Google" id="ProtNLM"/>
    </source>
</evidence>
<feature type="transmembrane region" description="Helical" evidence="1">
    <location>
        <begin position="107"/>
        <end position="133"/>
    </location>
</feature>
<keyword evidence="1" id="KW-1133">Transmembrane helix</keyword>
<protein>
    <recommendedName>
        <fullName evidence="3">DUF3592 domain-containing protein</fullName>
    </recommendedName>
</protein>
<dbReference type="AlphaFoldDB" id="A0A1J5SWY2"/>
<proteinExistence type="predicted"/>
<keyword evidence="1" id="KW-0472">Membrane</keyword>
<feature type="transmembrane region" description="Helical" evidence="1">
    <location>
        <begin position="12"/>
        <end position="32"/>
    </location>
</feature>
<comment type="caution">
    <text evidence="2">The sequence shown here is derived from an EMBL/GenBank/DDBJ whole genome shotgun (WGS) entry which is preliminary data.</text>
</comment>
<evidence type="ECO:0000313" key="2">
    <source>
        <dbReference type="EMBL" id="OIR13082.1"/>
    </source>
</evidence>
<keyword evidence="1" id="KW-0812">Transmembrane</keyword>